<name>A0ABU3CKS2_9FLAO</name>
<keyword evidence="1" id="KW-0547">Nucleotide-binding</keyword>
<organism evidence="1 2">
    <name type="scientific">Autumnicola lenta</name>
    <dbReference type="NCBI Taxonomy" id="3075593"/>
    <lineage>
        <taxon>Bacteria</taxon>
        <taxon>Pseudomonadati</taxon>
        <taxon>Bacteroidota</taxon>
        <taxon>Flavobacteriia</taxon>
        <taxon>Flavobacteriales</taxon>
        <taxon>Flavobacteriaceae</taxon>
        <taxon>Autumnicola</taxon>
    </lineage>
</organism>
<dbReference type="SUPFAM" id="SSF55874">
    <property type="entry name" value="ATPase domain of HSP90 chaperone/DNA topoisomerase II/histidine kinase"/>
    <property type="match status" value="1"/>
</dbReference>
<accession>A0ABU3CKS2</accession>
<keyword evidence="2" id="KW-1185">Reference proteome</keyword>
<reference evidence="1 2" key="1">
    <citation type="submission" date="2023-09" db="EMBL/GenBank/DDBJ databases">
        <authorList>
            <person name="Rey-Velasco X."/>
        </authorList>
    </citation>
    <scope>NUCLEOTIDE SEQUENCE [LARGE SCALE GENOMIC DNA]</scope>
    <source>
        <strain evidence="1 2">F260</strain>
    </source>
</reference>
<dbReference type="Proteomes" id="UP001245285">
    <property type="component" value="Unassembled WGS sequence"/>
</dbReference>
<dbReference type="Gene3D" id="3.30.565.10">
    <property type="entry name" value="Histidine kinase-like ATPase, C-terminal domain"/>
    <property type="match status" value="1"/>
</dbReference>
<dbReference type="GO" id="GO:0005524">
    <property type="term" value="F:ATP binding"/>
    <property type="evidence" value="ECO:0007669"/>
    <property type="project" value="UniProtKB-KW"/>
</dbReference>
<dbReference type="InterPro" id="IPR036890">
    <property type="entry name" value="HATPase_C_sf"/>
</dbReference>
<evidence type="ECO:0000313" key="2">
    <source>
        <dbReference type="Proteomes" id="UP001245285"/>
    </source>
</evidence>
<proteinExistence type="predicted"/>
<comment type="caution">
    <text evidence="1">The sequence shown here is derived from an EMBL/GenBank/DDBJ whole genome shotgun (WGS) entry which is preliminary data.</text>
</comment>
<dbReference type="EMBL" id="JAVRHO010000011">
    <property type="protein sequence ID" value="MDT0646954.1"/>
    <property type="molecule type" value="Genomic_DNA"/>
</dbReference>
<gene>
    <name evidence="1" type="ORF">RM545_09645</name>
</gene>
<dbReference type="RefSeq" id="WP_311495115.1">
    <property type="nucleotide sequence ID" value="NZ_JAVRHO010000011.1"/>
</dbReference>
<protein>
    <submittedName>
        <fullName evidence="1">ATP-binding protein</fullName>
    </submittedName>
</protein>
<dbReference type="Pfam" id="PF13589">
    <property type="entry name" value="HATPase_c_3"/>
    <property type="match status" value="1"/>
</dbReference>
<sequence>MNEIKPHIGKNVIETLTLGMYEDARIVYREYVQNSADAIDDAVEKKLLFDKSEGRISIAINESKGQIIIEDNGTGIKAENVLSFLGDVANSQKDVSKQKGFRGIGRLGGLGYCGKLIFETSFHGEGTKSIITLDSKLLKLIIENTTNTDDAATVMGTITSIKKMQTDKDSHYFRVTLMEVQNENLLDEKSIADYLSMVAPIPFSPEFEFKEKIYAFFQSNKRRLDEYDVELSINNRRLYKPYKSIFYKTNNSGTKKDAELLDVSCFTIQDKDYELLAIGWFGITDKLNYQIPDENIERGVRLRKENITIGNELTLSKLYGQSRQNLNYIGEVHAFGSEFKPNARRDYFNDSKTTSVLEEKLKSVFAKLGSLTQDSSQLHNRKNDIENYRTKLEEYEESIQSGQFTHKEIVQKRDELLNSKDKAIYSSEQLLKLKDKSAENELLKVIYEHIIGPLKIKINDTEFDLESNVQTYQLTLAKLNVEQRNLVNEIFTIIEENFTVGKAEFIKKKIAEKYN</sequence>
<keyword evidence="1" id="KW-0067">ATP-binding</keyword>
<evidence type="ECO:0000313" key="1">
    <source>
        <dbReference type="EMBL" id="MDT0646954.1"/>
    </source>
</evidence>